<keyword evidence="2" id="KW-0732">Signal</keyword>
<feature type="signal peptide" evidence="2">
    <location>
        <begin position="1"/>
        <end position="20"/>
    </location>
</feature>
<reference evidence="4" key="1">
    <citation type="journal article" date="2019" name="Int. J. Syst. Evol. Microbiol.">
        <title>The Global Catalogue of Microorganisms (GCM) 10K type strain sequencing project: providing services to taxonomists for standard genome sequencing and annotation.</title>
        <authorList>
            <consortium name="The Broad Institute Genomics Platform"/>
            <consortium name="The Broad Institute Genome Sequencing Center for Infectious Disease"/>
            <person name="Wu L."/>
            <person name="Ma J."/>
        </authorList>
    </citation>
    <scope>NUCLEOTIDE SEQUENCE [LARGE SCALE GENOMIC DNA]</scope>
    <source>
        <strain evidence="4">JCM 3389</strain>
    </source>
</reference>
<feature type="chain" id="PRO_5046676228" evidence="2">
    <location>
        <begin position="21"/>
        <end position="406"/>
    </location>
</feature>
<dbReference type="EMBL" id="JBHUHU010000003">
    <property type="protein sequence ID" value="MFD2099644.1"/>
    <property type="molecule type" value="Genomic_DNA"/>
</dbReference>
<keyword evidence="4" id="KW-1185">Reference proteome</keyword>
<accession>A0ABW4XXC1</accession>
<dbReference type="Proteomes" id="UP001597342">
    <property type="component" value="Unassembled WGS sequence"/>
</dbReference>
<evidence type="ECO:0000313" key="3">
    <source>
        <dbReference type="EMBL" id="MFD2099644.1"/>
    </source>
</evidence>
<sequence length="406" mass="46471">MMKNLLLILLLLTVSSCKQKGILNENDNTTERLEEENPVKERFAKMEAEALKEQYSGIFTEKGDSTKLFQIRPTGISTLPIQQAAEIFLKNLSASQVERTTFTIDDEEWRKWCNVDNGIYDRQGVSLKELTDNQKKNALSLIQESLSAKGLQLSKDIMKTDQTLKELNNGSLDFDEELYFLTIMGKPSSTEPWGWQLDGHHLVINYFILGDQVVMSPVFMGGEPIITTSGKYKGNTIFQDEQNMGLALMQSLEPEHQKEATITKFKTGNNNLAEANKDNLTLNYEGIPVSKFSDEQRQKLIDLIYLYISNIREGHDKVKMREVLEHIDGTWFSWVGDISENAVFYYRIHSPVVLIEFDHQRVVGVPNADDGKPSRNHIHTVVRTPNGNDYGKDLLRQHKERHHHNN</sequence>
<feature type="region of interest" description="Disordered" evidence="1">
    <location>
        <begin position="366"/>
        <end position="392"/>
    </location>
</feature>
<comment type="caution">
    <text evidence="3">The sequence shown here is derived from an EMBL/GenBank/DDBJ whole genome shotgun (WGS) entry which is preliminary data.</text>
</comment>
<evidence type="ECO:0000256" key="2">
    <source>
        <dbReference type="SAM" id="SignalP"/>
    </source>
</evidence>
<gene>
    <name evidence="3" type="ORF">ACFSJE_07675</name>
</gene>
<name>A0ABW4XXC1_9FLAO</name>
<proteinExistence type="predicted"/>
<dbReference type="PANTHER" id="PTHR37489">
    <property type="entry name" value="DUF3500 DOMAIN-CONTAINING PROTEIN"/>
    <property type="match status" value="1"/>
</dbReference>
<evidence type="ECO:0000256" key="1">
    <source>
        <dbReference type="SAM" id="MobiDB-lite"/>
    </source>
</evidence>
<organism evidence="3 4">
    <name type="scientific">Flagellimonas iocasae</name>
    <dbReference type="NCBI Taxonomy" id="2055905"/>
    <lineage>
        <taxon>Bacteria</taxon>
        <taxon>Pseudomonadati</taxon>
        <taxon>Bacteroidota</taxon>
        <taxon>Flavobacteriia</taxon>
        <taxon>Flavobacteriales</taxon>
        <taxon>Flavobacteriaceae</taxon>
        <taxon>Flagellimonas</taxon>
    </lineage>
</organism>
<dbReference type="InterPro" id="IPR021889">
    <property type="entry name" value="DUF3500"/>
</dbReference>
<dbReference type="PANTHER" id="PTHR37489:SF1">
    <property type="entry name" value="DUF3500 DOMAIN-CONTAINING PROTEIN"/>
    <property type="match status" value="1"/>
</dbReference>
<evidence type="ECO:0000313" key="4">
    <source>
        <dbReference type="Proteomes" id="UP001597342"/>
    </source>
</evidence>
<dbReference type="PROSITE" id="PS51257">
    <property type="entry name" value="PROKAR_LIPOPROTEIN"/>
    <property type="match status" value="1"/>
</dbReference>
<protein>
    <submittedName>
        <fullName evidence="3">DUF3500 domain-containing protein</fullName>
    </submittedName>
</protein>
<dbReference type="RefSeq" id="WP_379830402.1">
    <property type="nucleotide sequence ID" value="NZ_JBHUHU010000003.1"/>
</dbReference>
<dbReference type="Pfam" id="PF12006">
    <property type="entry name" value="DUF3500"/>
    <property type="match status" value="1"/>
</dbReference>